<evidence type="ECO:0000256" key="3">
    <source>
        <dbReference type="ARBA" id="ARBA00022723"/>
    </source>
</evidence>
<evidence type="ECO:0000256" key="5">
    <source>
        <dbReference type="ARBA" id="ARBA00022801"/>
    </source>
</evidence>
<keyword evidence="10" id="KW-0238">DNA-binding</keyword>
<feature type="binding site" evidence="10">
    <location>
        <position position="197"/>
    </location>
    <ligand>
        <name>[4Fe-4S] cluster</name>
        <dbReference type="ChEBI" id="CHEBI:49883"/>
    </ligand>
</feature>
<dbReference type="InterPro" id="IPR000445">
    <property type="entry name" value="HhH_motif"/>
</dbReference>
<keyword evidence="9 10" id="KW-0326">Glycosidase</keyword>
<keyword evidence="6 10" id="KW-0408">Iron</keyword>
<dbReference type="SUPFAM" id="SSF48150">
    <property type="entry name" value="DNA-glycosylase"/>
    <property type="match status" value="1"/>
</dbReference>
<comment type="catalytic activity">
    <reaction evidence="10">
        <text>2'-deoxyribonucleotide-(2'-deoxyribose 5'-phosphate)-2'-deoxyribonucleotide-DNA = a 3'-end 2'-deoxyribonucleotide-(2,3-dehydro-2,3-deoxyribose 5'-phosphate)-DNA + a 5'-end 5'-phospho-2'-deoxyribonucleoside-DNA + H(+)</text>
        <dbReference type="Rhea" id="RHEA:66592"/>
        <dbReference type="Rhea" id="RHEA-COMP:13180"/>
        <dbReference type="Rhea" id="RHEA-COMP:16897"/>
        <dbReference type="Rhea" id="RHEA-COMP:17067"/>
        <dbReference type="ChEBI" id="CHEBI:15378"/>
        <dbReference type="ChEBI" id="CHEBI:136412"/>
        <dbReference type="ChEBI" id="CHEBI:157695"/>
        <dbReference type="ChEBI" id="CHEBI:167181"/>
        <dbReference type="EC" id="4.2.99.18"/>
    </reaction>
</comment>
<evidence type="ECO:0000313" key="13">
    <source>
        <dbReference type="Proteomes" id="UP001164909"/>
    </source>
</evidence>
<feature type="domain" description="HhH-GPD" evidence="11">
    <location>
        <begin position="32"/>
        <end position="179"/>
    </location>
</feature>
<dbReference type="InterPro" id="IPR004035">
    <property type="entry name" value="Endouclease-III_FeS-bd_BS"/>
</dbReference>
<dbReference type="InterPro" id="IPR003265">
    <property type="entry name" value="HhH-GPD_domain"/>
</dbReference>
<keyword evidence="2 10" id="KW-0004">4Fe-4S</keyword>
<evidence type="ECO:0000256" key="6">
    <source>
        <dbReference type="ARBA" id="ARBA00023004"/>
    </source>
</evidence>
<dbReference type="InterPro" id="IPR003651">
    <property type="entry name" value="Endonuclease3_FeS-loop_motif"/>
</dbReference>
<keyword evidence="12" id="KW-0255">Endonuclease</keyword>
<dbReference type="Gene3D" id="1.10.1670.10">
    <property type="entry name" value="Helix-hairpin-Helix base-excision DNA repair enzymes (C-terminal)"/>
    <property type="match status" value="1"/>
</dbReference>
<keyword evidence="13" id="KW-1185">Reference proteome</keyword>
<feature type="binding site" evidence="10">
    <location>
        <position position="181"/>
    </location>
    <ligand>
        <name>[4Fe-4S] cluster</name>
        <dbReference type="ChEBI" id="CHEBI:49883"/>
    </ligand>
</feature>
<accession>A0ABY7BU47</accession>
<keyword evidence="12" id="KW-0540">Nuclease</keyword>
<reference evidence="12" key="1">
    <citation type="submission" date="2022-12" db="EMBL/GenBank/DDBJ databases">
        <authorList>
            <person name="Bing R.G."/>
            <person name="Willard D.J."/>
            <person name="Manesh M.J.H."/>
            <person name="Laemthong T."/>
            <person name="Crosby J.R."/>
            <person name="Kelly R.M."/>
        </authorList>
    </citation>
    <scope>NUCLEOTIDE SEQUENCE</scope>
    <source>
        <strain evidence="12">DSM 8990</strain>
    </source>
</reference>
<dbReference type="PANTHER" id="PTHR10359:SF18">
    <property type="entry name" value="ENDONUCLEASE III"/>
    <property type="match status" value="1"/>
</dbReference>
<organism evidence="12 13">
    <name type="scientific">Caldicellulosiruptor morganii</name>
    <dbReference type="NCBI Taxonomy" id="1387555"/>
    <lineage>
        <taxon>Bacteria</taxon>
        <taxon>Bacillati</taxon>
        <taxon>Bacillota</taxon>
        <taxon>Bacillota incertae sedis</taxon>
        <taxon>Caldicellulosiruptorales</taxon>
        <taxon>Caldicellulosiruptoraceae</taxon>
        <taxon>Caldicellulosiruptor</taxon>
    </lineage>
</organism>
<dbReference type="Pfam" id="PF00730">
    <property type="entry name" value="HhH-GPD"/>
    <property type="match status" value="1"/>
</dbReference>
<keyword evidence="10" id="KW-0456">Lyase</keyword>
<comment type="cofactor">
    <cofactor evidence="10">
        <name>[4Fe-4S] cluster</name>
        <dbReference type="ChEBI" id="CHEBI:49883"/>
    </cofactor>
    <text evidence="10">Binds 1 [4Fe-4S] cluster.</text>
</comment>
<evidence type="ECO:0000313" key="12">
    <source>
        <dbReference type="EMBL" id="WAM34981.1"/>
    </source>
</evidence>
<evidence type="ECO:0000256" key="9">
    <source>
        <dbReference type="ARBA" id="ARBA00023295"/>
    </source>
</evidence>
<keyword evidence="4 10" id="KW-0227">DNA damage</keyword>
<keyword evidence="5 10" id="KW-0378">Hydrolase</keyword>
<evidence type="ECO:0000256" key="1">
    <source>
        <dbReference type="ARBA" id="ARBA00008343"/>
    </source>
</evidence>
<dbReference type="CDD" id="cd00056">
    <property type="entry name" value="ENDO3c"/>
    <property type="match status" value="1"/>
</dbReference>
<feature type="binding site" evidence="10">
    <location>
        <position position="191"/>
    </location>
    <ligand>
        <name>[4Fe-4S] cluster</name>
        <dbReference type="ChEBI" id="CHEBI:49883"/>
    </ligand>
</feature>
<dbReference type="PROSITE" id="PS00764">
    <property type="entry name" value="ENDONUCLEASE_III_1"/>
    <property type="match status" value="1"/>
</dbReference>
<keyword evidence="7 10" id="KW-0411">Iron-sulfur</keyword>
<dbReference type="HAMAP" id="MF_00942">
    <property type="entry name" value="Nth"/>
    <property type="match status" value="1"/>
</dbReference>
<dbReference type="InterPro" id="IPR023170">
    <property type="entry name" value="HhH_base_excis_C"/>
</dbReference>
<proteinExistence type="inferred from homology"/>
<evidence type="ECO:0000256" key="2">
    <source>
        <dbReference type="ARBA" id="ARBA00022485"/>
    </source>
</evidence>
<keyword evidence="3 10" id="KW-0479">Metal-binding</keyword>
<dbReference type="Pfam" id="PF00633">
    <property type="entry name" value="HHH"/>
    <property type="match status" value="1"/>
</dbReference>
<dbReference type="InterPro" id="IPR011257">
    <property type="entry name" value="DNA_glycosylase"/>
</dbReference>
<dbReference type="SMART" id="SM00478">
    <property type="entry name" value="ENDO3c"/>
    <property type="match status" value="1"/>
</dbReference>
<comment type="similarity">
    <text evidence="1 10">Belongs to the Nth/MutY family.</text>
</comment>
<evidence type="ECO:0000256" key="4">
    <source>
        <dbReference type="ARBA" id="ARBA00022763"/>
    </source>
</evidence>
<comment type="function">
    <text evidence="10">DNA repair enzyme that has both DNA N-glycosylase activity and AP-lyase activity. The DNA N-glycosylase activity releases various damaged pyrimidines from DNA by cleaving the N-glycosidic bond, leaving an AP (apurinic/apyrimidinic) site. The AP-lyase activity cleaves the phosphodiester bond 3' to the AP site by a beta-elimination, leaving a 3'-terminal unsaturated sugar and a product with a terminal 5'-phosphate.</text>
</comment>
<dbReference type="EMBL" id="CP113865">
    <property type="protein sequence ID" value="WAM34981.1"/>
    <property type="molecule type" value="Genomic_DNA"/>
</dbReference>
<sequence length="206" mass="23515">MYVVEKLLKLYPDPKCTLKYNKPYELLIATILAAQSTDERVNKITPKLFKKYPSLEHIANADLEELEEDIKSVGFYKNKAKNIKETAKLLLEKYNGMLPDNIEELTTLKGVGRKTANVVMANIYGVPSVIVDTHCMRLSNRIGFVSSKDPDKIEIELRKIVPRDMYTVFSNLMVYHGRAVCKARKPKCNECVINNVCDFYSSQSDL</sequence>
<keyword evidence="8 10" id="KW-0234">DNA repair</keyword>
<evidence type="ECO:0000256" key="10">
    <source>
        <dbReference type="HAMAP-Rule" id="MF_00942"/>
    </source>
</evidence>
<dbReference type="SMART" id="SM00525">
    <property type="entry name" value="FES"/>
    <property type="match status" value="1"/>
</dbReference>
<dbReference type="PANTHER" id="PTHR10359">
    <property type="entry name" value="A/G-SPECIFIC ADENINE GLYCOSYLASE/ENDONUCLEASE III"/>
    <property type="match status" value="1"/>
</dbReference>
<evidence type="ECO:0000259" key="11">
    <source>
        <dbReference type="SMART" id="SM00478"/>
    </source>
</evidence>
<gene>
    <name evidence="10 12" type="primary">nth</name>
    <name evidence="12" type="ORF">OTK00_001091</name>
</gene>
<evidence type="ECO:0000256" key="7">
    <source>
        <dbReference type="ARBA" id="ARBA00023014"/>
    </source>
</evidence>
<dbReference type="EC" id="4.2.99.18" evidence="10"/>
<dbReference type="NCBIfam" id="TIGR01083">
    <property type="entry name" value="nth"/>
    <property type="match status" value="1"/>
</dbReference>
<name>A0ABY7BU47_9FIRM</name>
<dbReference type="Proteomes" id="UP001164909">
    <property type="component" value="Chromosome"/>
</dbReference>
<feature type="binding site" evidence="10">
    <location>
        <position position="188"/>
    </location>
    <ligand>
        <name>[4Fe-4S] cluster</name>
        <dbReference type="ChEBI" id="CHEBI:49883"/>
    </ligand>
</feature>
<evidence type="ECO:0000256" key="8">
    <source>
        <dbReference type="ARBA" id="ARBA00023204"/>
    </source>
</evidence>
<dbReference type="PIRSF" id="PIRSF001435">
    <property type="entry name" value="Nth"/>
    <property type="match status" value="1"/>
</dbReference>
<dbReference type="Gene3D" id="1.10.340.30">
    <property type="entry name" value="Hypothetical protein, domain 2"/>
    <property type="match status" value="1"/>
</dbReference>
<dbReference type="Pfam" id="PF10576">
    <property type="entry name" value="EndIII_4Fe-2S"/>
    <property type="match status" value="1"/>
</dbReference>
<protein>
    <recommendedName>
        <fullName evidence="10">Endonuclease III</fullName>
        <ecNumber evidence="10">4.2.99.18</ecNumber>
    </recommendedName>
    <alternativeName>
        <fullName evidence="10">DNA-(apurinic or apyrimidinic site) lyase</fullName>
    </alternativeName>
</protein>
<dbReference type="InterPro" id="IPR005759">
    <property type="entry name" value="Nth"/>
</dbReference>
<dbReference type="GO" id="GO:0004519">
    <property type="term" value="F:endonuclease activity"/>
    <property type="evidence" value="ECO:0007669"/>
    <property type="project" value="UniProtKB-KW"/>
</dbReference>